<protein>
    <submittedName>
        <fullName evidence="2">MFS transporter</fullName>
    </submittedName>
</protein>
<reference evidence="2 3" key="1">
    <citation type="journal article" date="2018" name="Vet. Microbiol.">
        <title>Clonal diversity and geographic distribution of methicillin-resistant Staphylococcus pseudintermedius from Australian animals: Discovery of novel sequence types.</title>
        <authorList>
            <person name="Worthing K.A."/>
            <person name="Abraham S."/>
            <person name="Coombs G.W."/>
            <person name="Pang S."/>
            <person name="Saputra S."/>
            <person name="Jordan D."/>
            <person name="Trott D.J."/>
            <person name="Norris J.M."/>
        </authorList>
    </citation>
    <scope>NUCLEOTIDE SEQUENCE [LARGE SCALE GENOMIC DNA]</scope>
    <source>
        <strain evidence="2 3">ST71 3</strain>
    </source>
</reference>
<evidence type="ECO:0000313" key="3">
    <source>
        <dbReference type="Proteomes" id="UP000246351"/>
    </source>
</evidence>
<feature type="transmembrane region" description="Helical" evidence="1">
    <location>
        <begin position="75"/>
        <end position="100"/>
    </location>
</feature>
<feature type="transmembrane region" description="Helical" evidence="1">
    <location>
        <begin position="16"/>
        <end position="37"/>
    </location>
</feature>
<proteinExistence type="predicted"/>
<keyword evidence="1" id="KW-0812">Transmembrane</keyword>
<gene>
    <name evidence="2" type="ORF">DD924_05350</name>
</gene>
<dbReference type="SUPFAM" id="SSF103473">
    <property type="entry name" value="MFS general substrate transporter"/>
    <property type="match status" value="1"/>
</dbReference>
<dbReference type="InterPro" id="IPR036259">
    <property type="entry name" value="MFS_trans_sf"/>
</dbReference>
<name>A0A317Z9K3_STAPS</name>
<sequence>MKLLNTLKNFPSAQKFLWFSLFFYFSMYLSKTIHALWFEENHALTSFGFSYTMMAVAGILSFFTGKLGDKISPHFALRLGVIVYAVGLALRVFTFSFWIAGLSGFIAGLGAS</sequence>
<organism evidence="2 3">
    <name type="scientific">Staphylococcus pseudintermedius</name>
    <dbReference type="NCBI Taxonomy" id="283734"/>
    <lineage>
        <taxon>Bacteria</taxon>
        <taxon>Bacillati</taxon>
        <taxon>Bacillota</taxon>
        <taxon>Bacilli</taxon>
        <taxon>Bacillales</taxon>
        <taxon>Staphylococcaceae</taxon>
        <taxon>Staphylococcus</taxon>
        <taxon>Staphylococcus intermedius group</taxon>
    </lineage>
</organism>
<evidence type="ECO:0000313" key="2">
    <source>
        <dbReference type="EMBL" id="PWZ98940.1"/>
    </source>
</evidence>
<keyword evidence="1" id="KW-1133">Transmembrane helix</keyword>
<dbReference type="EMBL" id="QEIV01000438">
    <property type="protein sequence ID" value="PWZ98940.1"/>
    <property type="molecule type" value="Genomic_DNA"/>
</dbReference>
<feature type="non-terminal residue" evidence="2">
    <location>
        <position position="112"/>
    </location>
</feature>
<dbReference type="Proteomes" id="UP000246351">
    <property type="component" value="Unassembled WGS sequence"/>
</dbReference>
<dbReference type="AlphaFoldDB" id="A0A317Z9K3"/>
<feature type="transmembrane region" description="Helical" evidence="1">
    <location>
        <begin position="43"/>
        <end position="63"/>
    </location>
</feature>
<evidence type="ECO:0000256" key="1">
    <source>
        <dbReference type="SAM" id="Phobius"/>
    </source>
</evidence>
<keyword evidence="1" id="KW-0472">Membrane</keyword>
<comment type="caution">
    <text evidence="2">The sequence shown here is derived from an EMBL/GenBank/DDBJ whole genome shotgun (WGS) entry which is preliminary data.</text>
</comment>
<accession>A0A317Z9K3</accession>